<dbReference type="Gene3D" id="2.40.50.230">
    <property type="entry name" value="Gp5 N-terminal domain"/>
    <property type="match status" value="1"/>
</dbReference>
<dbReference type="EMBL" id="BMYX01000007">
    <property type="protein sequence ID" value="GGY13836.1"/>
    <property type="molecule type" value="Genomic_DNA"/>
</dbReference>
<dbReference type="InterPro" id="IPR006533">
    <property type="entry name" value="T6SS_Vgr_RhsGE"/>
</dbReference>
<evidence type="ECO:0000313" key="2">
    <source>
        <dbReference type="EMBL" id="GGY13836.1"/>
    </source>
</evidence>
<feature type="domain" description="Gp5/Type VI secretion system Vgr protein OB-fold" evidence="1">
    <location>
        <begin position="376"/>
        <end position="450"/>
    </location>
</feature>
<name>A0A918U9I3_9NEIS</name>
<comment type="caution">
    <text evidence="2">The sequence shown here is derived from an EMBL/GenBank/DDBJ whole genome shotgun (WGS) entry which is preliminary data.</text>
</comment>
<dbReference type="AlphaFoldDB" id="A0A918U9I3"/>
<evidence type="ECO:0000313" key="3">
    <source>
        <dbReference type="Proteomes" id="UP000645257"/>
    </source>
</evidence>
<sequence>MAGKSTLDNDGVLWIRIHGEEGELPDLPLLSVTIRRAFNRIAWAELVIQDGDMATGKFEQGDSPRFAPGAAIRIDAGYGNEQDTLFSGIVVRFGVNIDGGGHARLVVECRDAAVKMTLGRYNANFLKKKDSDIISSLIGKYGLDAEVAATQQEHGELVQYNASDWDFMLARAEFNGMLVDAANGKIRVRPPGDMTRDTGLALAWGRDLYEFHADIDARRQCAAISATAWNSGEQAIVTGGQAAPVKLNAQGDLDGETLARVASPDELMLRTPTQQDKAALSTWASAAQTRAELARVRGRLACMGMPAKPGDLLAVEGVGARFAGDIFVSAVEHSLAGGDWQTDIEFGLDPDWHMTRDDIAAPAASGLLPGVGGLQIGIVVKLDGDPQEAQRIQIKLPVTQAQTEGIWARLIQFYASDGIGAYFLPEPGDEVIVGYLNDDPCHPVVLGAVYSAKRKPPYEIEAANDTKAIVTRAKHKIEFNEKDKILTITTPGDNRVVFDDKDKSILVKDQHDNRVKLSSDGIALDSQADITIRAKGKIALTANADITLKAQANVKAEGLNISCEAQIGFTGKGSATSELSSTGQTTVKGGMVMIN</sequence>
<proteinExistence type="predicted"/>
<dbReference type="RefSeq" id="WP_189533164.1">
    <property type="nucleotide sequence ID" value="NZ_BMYX01000007.1"/>
</dbReference>
<keyword evidence="3" id="KW-1185">Reference proteome</keyword>
<reference evidence="2" key="2">
    <citation type="submission" date="2020-09" db="EMBL/GenBank/DDBJ databases">
        <authorList>
            <person name="Sun Q."/>
            <person name="Kim S."/>
        </authorList>
    </citation>
    <scope>NUCLEOTIDE SEQUENCE</scope>
    <source>
        <strain evidence="2">KCTC 32182</strain>
    </source>
</reference>
<dbReference type="SUPFAM" id="SSF69255">
    <property type="entry name" value="gp5 N-terminal domain-like"/>
    <property type="match status" value="1"/>
</dbReference>
<gene>
    <name evidence="2" type="ORF">GCM10011289_16490</name>
</gene>
<reference evidence="2" key="1">
    <citation type="journal article" date="2014" name="Int. J. Syst. Evol. Microbiol.">
        <title>Complete genome sequence of Corynebacterium casei LMG S-19264T (=DSM 44701T), isolated from a smear-ripened cheese.</title>
        <authorList>
            <consortium name="US DOE Joint Genome Institute (JGI-PGF)"/>
            <person name="Walter F."/>
            <person name="Albersmeier A."/>
            <person name="Kalinowski J."/>
            <person name="Ruckert C."/>
        </authorList>
    </citation>
    <scope>NUCLEOTIDE SEQUENCE</scope>
    <source>
        <strain evidence="2">KCTC 32182</strain>
    </source>
</reference>
<dbReference type="Proteomes" id="UP000645257">
    <property type="component" value="Unassembled WGS sequence"/>
</dbReference>
<dbReference type="Pfam" id="PF05954">
    <property type="entry name" value="Phage_GPD"/>
    <property type="match status" value="1"/>
</dbReference>
<dbReference type="SUPFAM" id="SSF69349">
    <property type="entry name" value="Phage fibre proteins"/>
    <property type="match status" value="1"/>
</dbReference>
<dbReference type="InterPro" id="IPR006531">
    <property type="entry name" value="Gp5/Vgr_OB"/>
</dbReference>
<evidence type="ECO:0000259" key="1">
    <source>
        <dbReference type="Pfam" id="PF04717"/>
    </source>
</evidence>
<organism evidence="2 3">
    <name type="scientific">Paludibacterium paludis</name>
    <dbReference type="NCBI Taxonomy" id="1225769"/>
    <lineage>
        <taxon>Bacteria</taxon>
        <taxon>Pseudomonadati</taxon>
        <taxon>Pseudomonadota</taxon>
        <taxon>Betaproteobacteria</taxon>
        <taxon>Neisseriales</taxon>
        <taxon>Chromobacteriaceae</taxon>
        <taxon>Paludibacterium</taxon>
    </lineage>
</organism>
<dbReference type="NCBIfam" id="TIGR01646">
    <property type="entry name" value="vgr_GE"/>
    <property type="match status" value="1"/>
</dbReference>
<accession>A0A918U9I3</accession>
<protein>
    <submittedName>
        <fullName evidence="2">Type IV secretion protein Rhs</fullName>
    </submittedName>
</protein>
<dbReference type="SUPFAM" id="SSF69279">
    <property type="entry name" value="Phage tail proteins"/>
    <property type="match status" value="1"/>
</dbReference>
<dbReference type="InterPro" id="IPR037026">
    <property type="entry name" value="Vgr_OB-fold_dom_sf"/>
</dbReference>
<dbReference type="Pfam" id="PF04717">
    <property type="entry name" value="Phage_base_V"/>
    <property type="match status" value="1"/>
</dbReference>